<evidence type="ECO:0000313" key="2">
    <source>
        <dbReference type="EMBL" id="ALC49845.1"/>
    </source>
</evidence>
<organism evidence="2 3">
    <name type="scientific">Drosophila busckii</name>
    <name type="common">Fruit fly</name>
    <dbReference type="NCBI Taxonomy" id="30019"/>
    <lineage>
        <taxon>Eukaryota</taxon>
        <taxon>Metazoa</taxon>
        <taxon>Ecdysozoa</taxon>
        <taxon>Arthropoda</taxon>
        <taxon>Hexapoda</taxon>
        <taxon>Insecta</taxon>
        <taxon>Pterygota</taxon>
        <taxon>Neoptera</taxon>
        <taxon>Endopterygota</taxon>
        <taxon>Diptera</taxon>
        <taxon>Brachycera</taxon>
        <taxon>Muscomorpha</taxon>
        <taxon>Ephydroidea</taxon>
        <taxon>Drosophilidae</taxon>
        <taxon>Drosophila</taxon>
    </lineage>
</organism>
<name>A0A0M4FB98_DROBS</name>
<accession>A0A0M4FB98</accession>
<keyword evidence="3" id="KW-1185">Reference proteome</keyword>
<feature type="compositionally biased region" description="Low complexity" evidence="1">
    <location>
        <begin position="316"/>
        <end position="338"/>
    </location>
</feature>
<sequence length="392" mass="42928">MDYLTPTKAYSRLSSHSASPRRRGRANSLTPPVQDLTEPSAPTPKRPPRPTTPLNELFRPRCNTDPSRQSRSNNNSNNSGNKKPTGTRSVLGSLLRQTFKVTSASVGFSASEERLTQLATTGSLSDNAKRRHSSFIERNNNNNNNNNNLHTNKNNKNAKISTVSAPASELLKSPDMEAFPDIASLMLADKPKKQTRLKKSKQAKVKTKSKAKTEQQLEEPEAESEQQLLRRHNVQEYEQLLQQLATLPRPQSLPAKVHFDLLPEPAAQQCQAQVVAAGPPNSKRSSSTHIKRESFLRQSLQSIRRSFSSNKQAGKLALPSPTASSNASSSASSSSTTSSCCSSTALTLLSKAQAHNHQLDQFLPTPVLLLLNNQLDADADADADTVDAYQSW</sequence>
<feature type="region of interest" description="Disordered" evidence="1">
    <location>
        <begin position="190"/>
        <end position="227"/>
    </location>
</feature>
<evidence type="ECO:0000313" key="3">
    <source>
        <dbReference type="Proteomes" id="UP000494163"/>
    </source>
</evidence>
<feature type="compositionally biased region" description="Low complexity" evidence="1">
    <location>
        <begin position="67"/>
        <end position="79"/>
    </location>
</feature>
<feature type="compositionally biased region" description="Pro residues" evidence="1">
    <location>
        <begin position="41"/>
        <end position="51"/>
    </location>
</feature>
<dbReference type="OrthoDB" id="74360at2759"/>
<proteinExistence type="predicted"/>
<feature type="region of interest" description="Disordered" evidence="1">
    <location>
        <begin position="272"/>
        <end position="293"/>
    </location>
</feature>
<reference evidence="2 3" key="1">
    <citation type="submission" date="2015-08" db="EMBL/GenBank/DDBJ databases">
        <title>Ancestral chromatin configuration constrains chromatin evolution on differentiating sex chromosomes in Drosophila.</title>
        <authorList>
            <person name="Zhou Q."/>
            <person name="Bachtrog D."/>
        </authorList>
    </citation>
    <scope>NUCLEOTIDE SEQUENCE [LARGE SCALE GENOMIC DNA]</scope>
    <source>
        <tissue evidence="2">Whole larvae</tissue>
    </source>
</reference>
<feature type="region of interest" description="Disordered" evidence="1">
    <location>
        <begin position="1"/>
        <end position="89"/>
    </location>
</feature>
<dbReference type="Proteomes" id="UP000494163">
    <property type="component" value="Chromosome X"/>
</dbReference>
<protein>
    <submittedName>
        <fullName evidence="2">Maker358</fullName>
    </submittedName>
</protein>
<dbReference type="EMBL" id="CP012528">
    <property type="protein sequence ID" value="ALC49845.1"/>
    <property type="molecule type" value="Genomic_DNA"/>
</dbReference>
<evidence type="ECO:0000256" key="1">
    <source>
        <dbReference type="SAM" id="MobiDB-lite"/>
    </source>
</evidence>
<dbReference type="AlphaFoldDB" id="A0A0M4FB98"/>
<feature type="compositionally biased region" description="Polar residues" evidence="1">
    <location>
        <begin position="80"/>
        <end position="89"/>
    </location>
</feature>
<feature type="region of interest" description="Disordered" evidence="1">
    <location>
        <begin position="310"/>
        <end position="338"/>
    </location>
</feature>
<feature type="compositionally biased region" description="Basic residues" evidence="1">
    <location>
        <begin position="193"/>
        <end position="210"/>
    </location>
</feature>
<gene>
    <name evidence="2" type="ORF">Dbus_chrXg1701</name>
</gene>